<protein>
    <recommendedName>
        <fullName evidence="5">Carbohydrate-binding module family 19 domain-containing protein</fullName>
    </recommendedName>
</protein>
<reference evidence="3" key="1">
    <citation type="submission" date="2023-03" db="EMBL/GenBank/DDBJ databases">
        <title>Massive genome expansion in bonnet fungi (Mycena s.s.) driven by repeated elements and novel gene families across ecological guilds.</title>
        <authorList>
            <consortium name="Lawrence Berkeley National Laboratory"/>
            <person name="Harder C.B."/>
            <person name="Miyauchi S."/>
            <person name="Viragh M."/>
            <person name="Kuo A."/>
            <person name="Thoen E."/>
            <person name="Andreopoulos B."/>
            <person name="Lu D."/>
            <person name="Skrede I."/>
            <person name="Drula E."/>
            <person name="Henrissat B."/>
            <person name="Morin E."/>
            <person name="Kohler A."/>
            <person name="Barry K."/>
            <person name="LaButti K."/>
            <person name="Morin E."/>
            <person name="Salamov A."/>
            <person name="Lipzen A."/>
            <person name="Mereny Z."/>
            <person name="Hegedus B."/>
            <person name="Baldrian P."/>
            <person name="Stursova M."/>
            <person name="Weitz H."/>
            <person name="Taylor A."/>
            <person name="Grigoriev I.V."/>
            <person name="Nagy L.G."/>
            <person name="Martin F."/>
            <person name="Kauserud H."/>
        </authorList>
    </citation>
    <scope>NUCLEOTIDE SEQUENCE</scope>
    <source>
        <strain evidence="3">CBHHK002</strain>
    </source>
</reference>
<feature type="compositionally biased region" description="Low complexity" evidence="1">
    <location>
        <begin position="200"/>
        <end position="220"/>
    </location>
</feature>
<sequence>MLFSTVFLALTASAAHAAPLTLNKRIQQTIADSTAKWEQACLAAGGGLKCNPQSVTSFTTLLAAAGPCEQQDAADSMIQLAQSLNNDPEMIRLTQIFAQQPRNTPNSVSVPYCQKAPASPLLAGLFQCQFQGASPTTFVGSLSVGAAGTVPFGLKSLSPLGSCKANPSGPIADGTQLVDLVQDPGVSSANGIDSTPASSVTPETSVAAPATSSSTPETSSVAVPATSTAVAPPAAISTADFHLQNGLDAQKLNAQFKSLTATSSCTEGQQACVGGSFAQCVSGSFVLTPCAAGTVCAALPLVNKPGTSITCDTTGDVADRIAATGATGGVDGSASASSTSSTSSEEAAADPDSDSDCEDESGSSAETAATSTAAAPSPTASDFHAANGLQAQTLNAKFKTLTASATCTEGEQACIGTSFAQCVSGSFVLTPCSGGLVCAALPLVNKPGTSIACDTLADVQARISASGVAGGIAGL</sequence>
<feature type="compositionally biased region" description="Low complexity" evidence="1">
    <location>
        <begin position="362"/>
        <end position="381"/>
    </location>
</feature>
<name>A0AAD6ZPZ7_9AGAR</name>
<feature type="region of interest" description="Disordered" evidence="1">
    <location>
        <begin position="184"/>
        <end position="220"/>
    </location>
</feature>
<feature type="region of interest" description="Disordered" evidence="1">
    <location>
        <begin position="325"/>
        <end position="382"/>
    </location>
</feature>
<comment type="caution">
    <text evidence="3">The sequence shown here is derived from an EMBL/GenBank/DDBJ whole genome shotgun (WGS) entry which is preliminary data.</text>
</comment>
<evidence type="ECO:0000313" key="3">
    <source>
        <dbReference type="EMBL" id="KAJ7334080.1"/>
    </source>
</evidence>
<evidence type="ECO:0000256" key="2">
    <source>
        <dbReference type="SAM" id="SignalP"/>
    </source>
</evidence>
<feature type="compositionally biased region" description="Polar residues" evidence="1">
    <location>
        <begin position="185"/>
        <end position="199"/>
    </location>
</feature>
<proteinExistence type="predicted"/>
<feature type="compositionally biased region" description="Acidic residues" evidence="1">
    <location>
        <begin position="347"/>
        <end position="361"/>
    </location>
</feature>
<gene>
    <name evidence="3" type="ORF">DFH08DRAFT_925775</name>
</gene>
<evidence type="ECO:0008006" key="5">
    <source>
        <dbReference type="Google" id="ProtNLM"/>
    </source>
</evidence>
<accession>A0AAD6ZPZ7</accession>
<feature type="signal peptide" evidence="2">
    <location>
        <begin position="1"/>
        <end position="17"/>
    </location>
</feature>
<dbReference type="Proteomes" id="UP001218218">
    <property type="component" value="Unassembled WGS sequence"/>
</dbReference>
<evidence type="ECO:0000313" key="4">
    <source>
        <dbReference type="Proteomes" id="UP001218218"/>
    </source>
</evidence>
<dbReference type="EMBL" id="JARIHO010000033">
    <property type="protein sequence ID" value="KAJ7334080.1"/>
    <property type="molecule type" value="Genomic_DNA"/>
</dbReference>
<keyword evidence="2" id="KW-0732">Signal</keyword>
<feature type="chain" id="PRO_5042203886" description="Carbohydrate-binding module family 19 domain-containing protein" evidence="2">
    <location>
        <begin position="18"/>
        <end position="475"/>
    </location>
</feature>
<keyword evidence="4" id="KW-1185">Reference proteome</keyword>
<dbReference type="AlphaFoldDB" id="A0AAD6ZPZ7"/>
<organism evidence="3 4">
    <name type="scientific">Mycena albidolilacea</name>
    <dbReference type="NCBI Taxonomy" id="1033008"/>
    <lineage>
        <taxon>Eukaryota</taxon>
        <taxon>Fungi</taxon>
        <taxon>Dikarya</taxon>
        <taxon>Basidiomycota</taxon>
        <taxon>Agaricomycotina</taxon>
        <taxon>Agaricomycetes</taxon>
        <taxon>Agaricomycetidae</taxon>
        <taxon>Agaricales</taxon>
        <taxon>Marasmiineae</taxon>
        <taxon>Mycenaceae</taxon>
        <taxon>Mycena</taxon>
    </lineage>
</organism>
<evidence type="ECO:0000256" key="1">
    <source>
        <dbReference type="SAM" id="MobiDB-lite"/>
    </source>
</evidence>
<feature type="compositionally biased region" description="Low complexity" evidence="1">
    <location>
        <begin position="332"/>
        <end position="346"/>
    </location>
</feature>